<evidence type="ECO:0000256" key="2">
    <source>
        <dbReference type="SAM" id="SignalP"/>
    </source>
</evidence>
<gene>
    <name evidence="4" type="ORF">AB5I84_09950</name>
</gene>
<keyword evidence="5" id="KW-1185">Reference proteome</keyword>
<dbReference type="EMBL" id="JBGCUO010000001">
    <property type="protein sequence ID" value="MEY1662468.1"/>
    <property type="molecule type" value="Genomic_DNA"/>
</dbReference>
<sequence length="174" mass="18196">MKKIATALLISAGLVAAPVAMANQEGYVGLNVSEVEIDGGGSGSNPKPIALTVRAGAQMNDFLAAEVRLGFGVNDDKVNGVKVELENTMGAYVRGILPLNERFGVYVLGGVTRAKVKASGFGVSDSESETKVAYGLGADFSLTPEMFVNIEYARLLDGSDFDLDALSVGAGWRF</sequence>
<dbReference type="Gene3D" id="2.40.160.20">
    <property type="match status" value="1"/>
</dbReference>
<feature type="domain" description="Outer membrane protein beta-barrel" evidence="3">
    <location>
        <begin position="8"/>
        <end position="174"/>
    </location>
</feature>
<dbReference type="RefSeq" id="WP_369455703.1">
    <property type="nucleotide sequence ID" value="NZ_JBGCUO010000001.1"/>
</dbReference>
<accession>A0ABV4AI00</accession>
<proteinExistence type="predicted"/>
<reference evidence="4 5" key="1">
    <citation type="submission" date="2024-07" db="EMBL/GenBank/DDBJ databases">
        <authorList>
            <person name="Ren Q."/>
        </authorList>
    </citation>
    <scope>NUCLEOTIDE SEQUENCE [LARGE SCALE GENOMIC DNA]</scope>
    <source>
        <strain evidence="4 5">REN37</strain>
    </source>
</reference>
<keyword evidence="1 2" id="KW-0732">Signal</keyword>
<dbReference type="InterPro" id="IPR006315">
    <property type="entry name" value="OM_autotransptr_brl_dom"/>
</dbReference>
<comment type="caution">
    <text evidence="4">The sequence shown here is derived from an EMBL/GenBank/DDBJ whole genome shotgun (WGS) entry which is preliminary data.</text>
</comment>
<dbReference type="InterPro" id="IPR011250">
    <property type="entry name" value="OMP/PagP_B-barrel"/>
</dbReference>
<name>A0ABV4AI00_9GAMM</name>
<feature type="chain" id="PRO_5046829580" evidence="2">
    <location>
        <begin position="23"/>
        <end position="174"/>
    </location>
</feature>
<dbReference type="InterPro" id="IPR027385">
    <property type="entry name" value="Beta-barrel_OMP"/>
</dbReference>
<dbReference type="Pfam" id="PF13505">
    <property type="entry name" value="OMP_b-brl"/>
    <property type="match status" value="1"/>
</dbReference>
<evidence type="ECO:0000259" key="3">
    <source>
        <dbReference type="Pfam" id="PF13505"/>
    </source>
</evidence>
<dbReference type="NCBIfam" id="TIGR01414">
    <property type="entry name" value="autotrans_barl"/>
    <property type="match status" value="1"/>
</dbReference>
<dbReference type="Proteomes" id="UP001562065">
    <property type="component" value="Unassembled WGS sequence"/>
</dbReference>
<evidence type="ECO:0000313" key="5">
    <source>
        <dbReference type="Proteomes" id="UP001562065"/>
    </source>
</evidence>
<dbReference type="SUPFAM" id="SSF56925">
    <property type="entry name" value="OMPA-like"/>
    <property type="match status" value="1"/>
</dbReference>
<evidence type="ECO:0000313" key="4">
    <source>
        <dbReference type="EMBL" id="MEY1662468.1"/>
    </source>
</evidence>
<protein>
    <submittedName>
        <fullName evidence="4">Porin family protein</fullName>
    </submittedName>
</protein>
<feature type="signal peptide" evidence="2">
    <location>
        <begin position="1"/>
        <end position="22"/>
    </location>
</feature>
<organism evidence="4 5">
    <name type="scientific">Isoalcanivorax beigongshangi</name>
    <dbReference type="NCBI Taxonomy" id="3238810"/>
    <lineage>
        <taxon>Bacteria</taxon>
        <taxon>Pseudomonadati</taxon>
        <taxon>Pseudomonadota</taxon>
        <taxon>Gammaproteobacteria</taxon>
        <taxon>Oceanospirillales</taxon>
        <taxon>Alcanivoracaceae</taxon>
        <taxon>Isoalcanivorax</taxon>
    </lineage>
</organism>
<evidence type="ECO:0000256" key="1">
    <source>
        <dbReference type="ARBA" id="ARBA00022729"/>
    </source>
</evidence>